<evidence type="ECO:0000313" key="3">
    <source>
        <dbReference type="Proteomes" id="UP001148614"/>
    </source>
</evidence>
<dbReference type="EMBL" id="JANPWZ010002743">
    <property type="protein sequence ID" value="KAJ3556428.1"/>
    <property type="molecule type" value="Genomic_DNA"/>
</dbReference>
<dbReference type="InterPro" id="IPR010730">
    <property type="entry name" value="HET"/>
</dbReference>
<proteinExistence type="predicted"/>
<dbReference type="VEuPathDB" id="FungiDB:F4678DRAFT_237563"/>
<accession>A0A9W8N539</accession>
<dbReference type="InterPro" id="IPR052895">
    <property type="entry name" value="HetReg/Transcr_Mod"/>
</dbReference>
<dbReference type="PANTHER" id="PTHR24148">
    <property type="entry name" value="ANKYRIN REPEAT DOMAIN-CONTAINING PROTEIN 39 HOMOLOG-RELATED"/>
    <property type="match status" value="1"/>
</dbReference>
<dbReference type="Proteomes" id="UP001148614">
    <property type="component" value="Unassembled WGS sequence"/>
</dbReference>
<gene>
    <name evidence="2" type="ORF">NPX13_g10137</name>
</gene>
<reference evidence="2" key="1">
    <citation type="submission" date="2022-07" db="EMBL/GenBank/DDBJ databases">
        <title>Genome Sequence of Xylaria arbuscula.</title>
        <authorList>
            <person name="Buettner E."/>
        </authorList>
    </citation>
    <scope>NUCLEOTIDE SEQUENCE</scope>
    <source>
        <strain evidence="2">VT107</strain>
    </source>
</reference>
<protein>
    <recommendedName>
        <fullName evidence="1">Heterokaryon incompatibility domain-containing protein</fullName>
    </recommendedName>
</protein>
<dbReference type="Pfam" id="PF06985">
    <property type="entry name" value="HET"/>
    <property type="match status" value="1"/>
</dbReference>
<evidence type="ECO:0000259" key="1">
    <source>
        <dbReference type="Pfam" id="PF06985"/>
    </source>
</evidence>
<name>A0A9W8N539_9PEZI</name>
<organism evidence="2 3">
    <name type="scientific">Xylaria arbuscula</name>
    <dbReference type="NCBI Taxonomy" id="114810"/>
    <lineage>
        <taxon>Eukaryota</taxon>
        <taxon>Fungi</taxon>
        <taxon>Dikarya</taxon>
        <taxon>Ascomycota</taxon>
        <taxon>Pezizomycotina</taxon>
        <taxon>Sordariomycetes</taxon>
        <taxon>Xylariomycetidae</taxon>
        <taxon>Xylariales</taxon>
        <taxon>Xylariaceae</taxon>
        <taxon>Xylaria</taxon>
    </lineage>
</organism>
<dbReference type="AlphaFoldDB" id="A0A9W8N539"/>
<comment type="caution">
    <text evidence="2">The sequence shown here is derived from an EMBL/GenBank/DDBJ whole genome shotgun (WGS) entry which is preliminary data.</text>
</comment>
<evidence type="ECO:0000313" key="2">
    <source>
        <dbReference type="EMBL" id="KAJ3556428.1"/>
    </source>
</evidence>
<dbReference type="PANTHER" id="PTHR24148:SF64">
    <property type="entry name" value="HETEROKARYON INCOMPATIBILITY DOMAIN-CONTAINING PROTEIN"/>
    <property type="match status" value="1"/>
</dbReference>
<keyword evidence="3" id="KW-1185">Reference proteome</keyword>
<sequence>MPGNTEVIKKFYTPQNESFYSSSPYQPLDPRRRQIRVIRVFPPATVHEHFNNHPQWDPSRAASLDPELEILACQIETTTLASIAGNFTAISYTAGDLSNTKPILVNGIPFNAFANLEHAIACTLGYWERTNNIKPTSSYKLWVDQICINQSDKKELGEQVQFMREIYRQTEQTAVCLSTPQIIDCLSWVPRIYDIDRWQGGESPSVAALKRLLLDLVNRTGECGDLRLSPPLLSTRAKSHSQRTETTHGISPPALTVNGGSYRCWVYQEFISGSSVQFISGSMSASWAEMASLINFVCDDLGHFLDQIQKKLRVDAIDRMVKQESKRRDELEEAWLKPVREARKCENEYYQALDVFHKAQERQWDAASQMQSKQRDKFECEQVQKVYTELQDVERRINTLKTIVNPRKRRDLQREKAKLENFLAHVQRPIQHQIKVAWSFEKDNISEQDVKSDRECGGLIFAPERIKALINLDQVAESWADFKPIGLEQPLPPPQIKPPPKPNLIFPQTRKLTTEWFSADHSGLDVTLKQVQNLGTSQGQSGTILALIPIVVQLSNGYYSITWCRWITYEDVDGTPYNDDRPQGSREPGDIKACGALESTPPSALDSIDMSQAERFEAFAFFYLDFLRIDKSAVRSMINGKQTFERSSDLKTLLRHSRNCQSSDPRDRVYAFLGLAHQGYNIIPNYEVHNGIREVLIETAKSIIRFEKSLDILQHVHRGRDNLGTQLPSWVPDWTSKETLIAPDKKSEEEAQRFDASKGLPMDVEFGSATGDNDYQDLKVRGVCFSRVAEVSSEPLMTSGLSHSQTTECQFIGKAAIPACLDDEIWILFGCRKPVLLRQSGSNCRAYLSDVTIYDRDRNLSNVMLGEIADQVKKGTLGERKEELYDAAA</sequence>
<feature type="domain" description="Heterokaryon incompatibility" evidence="1">
    <location>
        <begin position="87"/>
        <end position="238"/>
    </location>
</feature>